<dbReference type="InParanoid" id="E4ZTY2"/>
<sequence length="257" mass="28477">MSIQDSKHQPYHNEPMMSPTINLLSPGIDPALSISNTLLQDLECAICHELLSISPYLATTDSAVDSRVATLKAHGNVHYVHHACIMASINVNMASTNTFPVDPKTCHDQHLIDRPRITASQAFDLVNCALPAQEDGRVTNRLSEGEDNLEHVAGSSSEIRTANNCKDFTDSSLVHPAQVFSGKHLNTKFIDFQHREDKHTPHGTAQKVQDNEHNIADPSENFMHGRPWELVPDPLPIDGHVELPEDDDDGGTFEWIE</sequence>
<dbReference type="GeneID" id="13291464"/>
<dbReference type="VEuPathDB" id="FungiDB:LEMA_P116950.1"/>
<dbReference type="HOGENOM" id="CLU_1082090_0_0_1"/>
<gene>
    <name evidence="1" type="ORF">LEMA_P116950.1</name>
</gene>
<dbReference type="EMBL" id="FP929125">
    <property type="protein sequence ID" value="CBX94692.1"/>
    <property type="molecule type" value="Genomic_DNA"/>
</dbReference>
<evidence type="ECO:0000313" key="2">
    <source>
        <dbReference type="Proteomes" id="UP000002668"/>
    </source>
</evidence>
<reference evidence="2" key="1">
    <citation type="journal article" date="2011" name="Nat. Commun.">
        <title>Effector diversification within compartments of the Leptosphaeria maculans genome affected by Repeat-Induced Point mutations.</title>
        <authorList>
            <person name="Rouxel T."/>
            <person name="Grandaubert J."/>
            <person name="Hane J.K."/>
            <person name="Hoede C."/>
            <person name="van de Wouw A.P."/>
            <person name="Couloux A."/>
            <person name="Dominguez V."/>
            <person name="Anthouard V."/>
            <person name="Bally P."/>
            <person name="Bourras S."/>
            <person name="Cozijnsen A.J."/>
            <person name="Ciuffetti L.M."/>
            <person name="Degrave A."/>
            <person name="Dilmaghani A."/>
            <person name="Duret L."/>
            <person name="Fudal I."/>
            <person name="Goodwin S.B."/>
            <person name="Gout L."/>
            <person name="Glaser N."/>
            <person name="Linglin J."/>
            <person name="Kema G.H.J."/>
            <person name="Lapalu N."/>
            <person name="Lawrence C.B."/>
            <person name="May K."/>
            <person name="Meyer M."/>
            <person name="Ollivier B."/>
            <person name="Poulain J."/>
            <person name="Schoch C.L."/>
            <person name="Simon A."/>
            <person name="Spatafora J.W."/>
            <person name="Stachowiak A."/>
            <person name="Turgeon B.G."/>
            <person name="Tyler B.M."/>
            <person name="Vincent D."/>
            <person name="Weissenbach J."/>
            <person name="Amselem J."/>
            <person name="Quesneville H."/>
            <person name="Oliver R.P."/>
            <person name="Wincker P."/>
            <person name="Balesdent M.-H."/>
            <person name="Howlett B.J."/>
        </authorList>
    </citation>
    <scope>NUCLEOTIDE SEQUENCE [LARGE SCALE GENOMIC DNA]</scope>
    <source>
        <strain evidence="2">JN3 / isolate v23.1.3 / race Av1-4-5-6-7-8</strain>
    </source>
</reference>
<protein>
    <submittedName>
        <fullName evidence="1">Predicted protein</fullName>
    </submittedName>
</protein>
<organism evidence="2">
    <name type="scientific">Leptosphaeria maculans (strain JN3 / isolate v23.1.3 / race Av1-4-5-6-7-8)</name>
    <name type="common">Blackleg fungus</name>
    <name type="synonym">Phoma lingam</name>
    <dbReference type="NCBI Taxonomy" id="985895"/>
    <lineage>
        <taxon>Eukaryota</taxon>
        <taxon>Fungi</taxon>
        <taxon>Dikarya</taxon>
        <taxon>Ascomycota</taxon>
        <taxon>Pezizomycotina</taxon>
        <taxon>Dothideomycetes</taxon>
        <taxon>Pleosporomycetidae</taxon>
        <taxon>Pleosporales</taxon>
        <taxon>Pleosporineae</taxon>
        <taxon>Leptosphaeriaceae</taxon>
        <taxon>Plenodomus</taxon>
        <taxon>Plenodomus lingam/Leptosphaeria maculans species complex</taxon>
    </lineage>
</organism>
<name>E4ZTY2_LEPMJ</name>
<evidence type="ECO:0000313" key="1">
    <source>
        <dbReference type="EMBL" id="CBX94692.1"/>
    </source>
</evidence>
<proteinExistence type="predicted"/>
<dbReference type="OrthoDB" id="10611616at2759"/>
<accession>E4ZTY2</accession>
<dbReference type="Proteomes" id="UP000002668">
    <property type="component" value="Genome"/>
</dbReference>
<keyword evidence="2" id="KW-1185">Reference proteome</keyword>
<dbReference type="AlphaFoldDB" id="E4ZTY2"/>